<dbReference type="OrthoDB" id="5599753at2759"/>
<dbReference type="Proteomes" id="UP000265703">
    <property type="component" value="Unassembled WGS sequence"/>
</dbReference>
<dbReference type="STRING" id="658196.A0A397TLE0"/>
<organism evidence="2 3">
    <name type="scientific">Glomus cerebriforme</name>
    <dbReference type="NCBI Taxonomy" id="658196"/>
    <lineage>
        <taxon>Eukaryota</taxon>
        <taxon>Fungi</taxon>
        <taxon>Fungi incertae sedis</taxon>
        <taxon>Mucoromycota</taxon>
        <taxon>Glomeromycotina</taxon>
        <taxon>Glomeromycetes</taxon>
        <taxon>Glomerales</taxon>
        <taxon>Glomeraceae</taxon>
        <taxon>Glomus</taxon>
    </lineage>
</organism>
<comment type="caution">
    <text evidence="2">The sequence shown here is derived from an EMBL/GenBank/DDBJ whole genome shotgun (WGS) entry which is preliminary data.</text>
</comment>
<dbReference type="AlphaFoldDB" id="A0A397TLE0"/>
<feature type="region of interest" description="Disordered" evidence="1">
    <location>
        <begin position="15"/>
        <end position="38"/>
    </location>
</feature>
<evidence type="ECO:0008006" key="4">
    <source>
        <dbReference type="Google" id="ProtNLM"/>
    </source>
</evidence>
<reference evidence="2 3" key="1">
    <citation type="submission" date="2018-06" db="EMBL/GenBank/DDBJ databases">
        <title>Comparative genomics reveals the genomic features of Rhizophagus irregularis, R. cerebriforme, R. diaphanum and Gigaspora rosea, and their symbiotic lifestyle signature.</title>
        <authorList>
            <person name="Morin E."/>
            <person name="San Clemente H."/>
            <person name="Chen E.C.H."/>
            <person name="De La Providencia I."/>
            <person name="Hainaut M."/>
            <person name="Kuo A."/>
            <person name="Kohler A."/>
            <person name="Murat C."/>
            <person name="Tang N."/>
            <person name="Roy S."/>
            <person name="Loubradou J."/>
            <person name="Henrissat B."/>
            <person name="Grigoriev I.V."/>
            <person name="Corradi N."/>
            <person name="Roux C."/>
            <person name="Martin F.M."/>
        </authorList>
    </citation>
    <scope>NUCLEOTIDE SEQUENCE [LARGE SCALE GENOMIC DNA]</scope>
    <source>
        <strain evidence="2 3">DAOM 227022</strain>
    </source>
</reference>
<name>A0A397TLE0_9GLOM</name>
<evidence type="ECO:0000313" key="3">
    <source>
        <dbReference type="Proteomes" id="UP000265703"/>
    </source>
</evidence>
<keyword evidence="3" id="KW-1185">Reference proteome</keyword>
<protein>
    <recommendedName>
        <fullName evidence="4">LITAF domain-containing protein</fullName>
    </recommendedName>
</protein>
<evidence type="ECO:0000256" key="1">
    <source>
        <dbReference type="SAM" id="MobiDB-lite"/>
    </source>
</evidence>
<sequence>MTNIYDTKFNNTLQDNNVTYQESPLPYTPPEQGGGGSSKTNYFRAIFYEGGATEQTHLLSNNNTILSYTLPRQPTTKKSQRNRNIYLPTPNLSYTPPDVSGGGHYQQLETIAFNTTIPLEKSTIPTNNICPHCNNVIVSSYESDNCNWLSCL</sequence>
<proteinExistence type="predicted"/>
<gene>
    <name evidence="2" type="ORF">C1645_752493</name>
</gene>
<accession>A0A397TLE0</accession>
<dbReference type="EMBL" id="QKYT01000031">
    <property type="protein sequence ID" value="RIA97287.1"/>
    <property type="molecule type" value="Genomic_DNA"/>
</dbReference>
<evidence type="ECO:0000313" key="2">
    <source>
        <dbReference type="EMBL" id="RIA97287.1"/>
    </source>
</evidence>